<proteinExistence type="predicted"/>
<name>A0A7S1I2R8_9EUGL</name>
<reference evidence="1" key="1">
    <citation type="submission" date="2021-01" db="EMBL/GenBank/DDBJ databases">
        <authorList>
            <person name="Corre E."/>
            <person name="Pelletier E."/>
            <person name="Niang G."/>
            <person name="Scheremetjew M."/>
            <person name="Finn R."/>
            <person name="Kale V."/>
            <person name="Holt S."/>
            <person name="Cochrane G."/>
            <person name="Meng A."/>
            <person name="Brown T."/>
            <person name="Cohen L."/>
        </authorList>
    </citation>
    <scope>NUCLEOTIDE SEQUENCE</scope>
    <source>
        <strain evidence="1">NIES-381</strain>
    </source>
</reference>
<organism evidence="1">
    <name type="scientific">Eutreptiella gymnastica</name>
    <dbReference type="NCBI Taxonomy" id="73025"/>
    <lineage>
        <taxon>Eukaryota</taxon>
        <taxon>Discoba</taxon>
        <taxon>Euglenozoa</taxon>
        <taxon>Euglenida</taxon>
        <taxon>Spirocuta</taxon>
        <taxon>Euglenophyceae</taxon>
        <taxon>Eutreptiales</taxon>
        <taxon>Eutreptiaceae</taxon>
        <taxon>Eutreptiella</taxon>
    </lineage>
</organism>
<evidence type="ECO:0000313" key="1">
    <source>
        <dbReference type="EMBL" id="CAD8998808.1"/>
    </source>
</evidence>
<sequence>MLFSPKEAVRLINSQLIPKLAYRMTVHCLSFEVVDLFQKGIWYHMSRISKLPKITPTKARYGPVKEGALGLFELNTRIATLTLTQFQRARHGESPQMVTKLLKQALDIPIPESESMYSIAKCYV</sequence>
<accession>A0A7S1I2R8</accession>
<gene>
    <name evidence="1" type="ORF">EGYM00392_LOCUS9878</name>
</gene>
<dbReference type="EMBL" id="HBGA01026610">
    <property type="protein sequence ID" value="CAD8998808.1"/>
    <property type="molecule type" value="Transcribed_RNA"/>
</dbReference>
<protein>
    <submittedName>
        <fullName evidence="1">Uncharacterized protein</fullName>
    </submittedName>
</protein>
<dbReference type="AlphaFoldDB" id="A0A7S1I2R8"/>